<keyword evidence="6 7" id="KW-0472">Membrane</keyword>
<dbReference type="GO" id="GO:0005743">
    <property type="term" value="C:mitochondrial inner membrane"/>
    <property type="evidence" value="ECO:0007669"/>
    <property type="project" value="UniProtKB-UniRule"/>
</dbReference>
<comment type="similarity">
    <text evidence="2 7">Belongs to the COA3 family.</text>
</comment>
<protein>
    <recommendedName>
        <fullName evidence="7">Cytochrome c oxidase assembly factor 3</fullName>
    </recommendedName>
</protein>
<keyword evidence="5 7" id="KW-0496">Mitochondrion</keyword>
<evidence type="ECO:0000259" key="8">
    <source>
        <dbReference type="Pfam" id="PF09813"/>
    </source>
</evidence>
<sequence length="142" mass="16614">MSTSLQNIIRSSLRQRLTFMKNYSLSIKETSKTITIDKARKAELDAKYDKNSEFLQSVEIEDLPRAQQRFAKQFEKINEQRIKEIFKKNYKNITAFTFLVGVVVSIYFYTIYAVKQETFLEEIDMEVAAEKGNPTLEVKKGH</sequence>
<keyword evidence="3 7" id="KW-0812">Transmembrane</keyword>
<evidence type="ECO:0000313" key="10">
    <source>
        <dbReference type="WBParaSite" id="PTRK_0000394400.1"/>
    </source>
</evidence>
<evidence type="ECO:0000256" key="6">
    <source>
        <dbReference type="ARBA" id="ARBA00023136"/>
    </source>
</evidence>
<feature type="transmembrane region" description="Helical" evidence="7">
    <location>
        <begin position="93"/>
        <end position="112"/>
    </location>
</feature>
<feature type="domain" description="Cytochrome c oxidase assembly factor 3 mitochondrial coiled-coil" evidence="8">
    <location>
        <begin position="78"/>
        <end position="125"/>
    </location>
</feature>
<keyword evidence="4 7" id="KW-1133">Transmembrane helix</keyword>
<organism evidence="9 10">
    <name type="scientific">Parastrongyloides trichosuri</name>
    <name type="common">Possum-specific nematode worm</name>
    <dbReference type="NCBI Taxonomy" id="131310"/>
    <lineage>
        <taxon>Eukaryota</taxon>
        <taxon>Metazoa</taxon>
        <taxon>Ecdysozoa</taxon>
        <taxon>Nematoda</taxon>
        <taxon>Chromadorea</taxon>
        <taxon>Rhabditida</taxon>
        <taxon>Tylenchina</taxon>
        <taxon>Panagrolaimomorpha</taxon>
        <taxon>Strongyloidoidea</taxon>
        <taxon>Strongyloididae</taxon>
        <taxon>Parastrongyloides</taxon>
    </lineage>
</organism>
<evidence type="ECO:0000313" key="9">
    <source>
        <dbReference type="Proteomes" id="UP000038045"/>
    </source>
</evidence>
<comment type="subcellular location">
    <subcellularLocation>
        <location evidence="1">Mitochondrion membrane</location>
        <topology evidence="1">Single-pass membrane protein</topology>
    </subcellularLocation>
</comment>
<comment type="function">
    <text evidence="7">Required for assembly of cytochrome c oxidase (complex IV).</text>
</comment>
<evidence type="ECO:0000256" key="1">
    <source>
        <dbReference type="ARBA" id="ARBA00004304"/>
    </source>
</evidence>
<dbReference type="AlphaFoldDB" id="A0A0N4Z9F5"/>
<dbReference type="InterPro" id="IPR018628">
    <property type="entry name" value="Coa3_CC"/>
</dbReference>
<name>A0A0N4Z9F5_PARTI</name>
<dbReference type="PANTHER" id="PTHR15642:SF3">
    <property type="entry name" value="CYTOCHROME C OXIDASE ASSEMBLY FACTOR 3 HOMOLOG, MITOCHONDRIAL"/>
    <property type="match status" value="1"/>
</dbReference>
<dbReference type="PANTHER" id="PTHR15642">
    <property type="entry name" value="CYTOCHROME C OXIDASE ASSEMBLY FACTOR 3, MITOCHONDRIAL"/>
    <property type="match status" value="1"/>
</dbReference>
<dbReference type="Pfam" id="PF09813">
    <property type="entry name" value="Coa3_cc"/>
    <property type="match status" value="1"/>
</dbReference>
<evidence type="ECO:0000256" key="4">
    <source>
        <dbReference type="ARBA" id="ARBA00022989"/>
    </source>
</evidence>
<evidence type="ECO:0000256" key="5">
    <source>
        <dbReference type="ARBA" id="ARBA00023128"/>
    </source>
</evidence>
<evidence type="ECO:0000256" key="3">
    <source>
        <dbReference type="ARBA" id="ARBA00022692"/>
    </source>
</evidence>
<comment type="subunit">
    <text evidence="7">Component of 250-400 kDa complexes called cytochrome oxidase assembly intermediates or COA complexes.</text>
</comment>
<keyword evidence="7" id="KW-0999">Mitochondrion inner membrane</keyword>
<dbReference type="GO" id="GO:0033617">
    <property type="term" value="P:mitochondrial respiratory chain complex IV assembly"/>
    <property type="evidence" value="ECO:0007669"/>
    <property type="project" value="UniProtKB-UniRule"/>
</dbReference>
<evidence type="ECO:0000256" key="7">
    <source>
        <dbReference type="RuleBase" id="RU367056"/>
    </source>
</evidence>
<keyword evidence="9" id="KW-1185">Reference proteome</keyword>
<dbReference type="STRING" id="131310.A0A0N4Z9F5"/>
<proteinExistence type="inferred from homology"/>
<reference evidence="10" key="1">
    <citation type="submission" date="2017-02" db="UniProtKB">
        <authorList>
            <consortium name="WormBaseParasite"/>
        </authorList>
    </citation>
    <scope>IDENTIFICATION</scope>
</reference>
<dbReference type="InterPro" id="IPR041752">
    <property type="entry name" value="Coa3"/>
</dbReference>
<evidence type="ECO:0000256" key="2">
    <source>
        <dbReference type="ARBA" id="ARBA00007035"/>
    </source>
</evidence>
<dbReference type="WBParaSite" id="PTRK_0000394400.1">
    <property type="protein sequence ID" value="PTRK_0000394400.1"/>
    <property type="gene ID" value="PTRK_0000394400"/>
</dbReference>
<dbReference type="Proteomes" id="UP000038045">
    <property type="component" value="Unplaced"/>
</dbReference>
<accession>A0A0N4Z9F5</accession>